<feature type="domain" description="Core-binding (CB)" evidence="8">
    <location>
        <begin position="319"/>
        <end position="423"/>
    </location>
</feature>
<dbReference type="PROSITE" id="PS51898">
    <property type="entry name" value="TYR_RECOMBINASE"/>
    <property type="match status" value="1"/>
</dbReference>
<evidence type="ECO:0000259" key="8">
    <source>
        <dbReference type="PROSITE" id="PS51900"/>
    </source>
</evidence>
<evidence type="ECO:0000313" key="10">
    <source>
        <dbReference type="Proteomes" id="UP000293912"/>
    </source>
</evidence>
<dbReference type="PANTHER" id="PTHR30349:SF41">
    <property type="entry name" value="INTEGRASE_RECOMBINASE PROTEIN MJ0367-RELATED"/>
    <property type="match status" value="1"/>
</dbReference>
<dbReference type="Gene3D" id="1.10.443.10">
    <property type="entry name" value="Intergrase catalytic core"/>
    <property type="match status" value="1"/>
</dbReference>
<keyword evidence="10" id="KW-1185">Reference proteome</keyword>
<dbReference type="Pfam" id="PF00589">
    <property type="entry name" value="Phage_integrase"/>
    <property type="match status" value="1"/>
</dbReference>
<dbReference type="InterPro" id="IPR022169">
    <property type="entry name" value="DUF3701"/>
</dbReference>
<dbReference type="InterPro" id="IPR002104">
    <property type="entry name" value="Integrase_catalytic"/>
</dbReference>
<dbReference type="Proteomes" id="UP000293912">
    <property type="component" value="Chromosome"/>
</dbReference>
<evidence type="ECO:0000256" key="4">
    <source>
        <dbReference type="ARBA" id="ARBA00023172"/>
    </source>
</evidence>
<keyword evidence="3 5" id="KW-0238">DNA-binding</keyword>
<gene>
    <name evidence="9" type="primary">xerD3</name>
    <name evidence="9" type="ORF">HPF_11820</name>
</gene>
<dbReference type="PANTHER" id="PTHR30349">
    <property type="entry name" value="PHAGE INTEGRASE-RELATED"/>
    <property type="match status" value="1"/>
</dbReference>
<dbReference type="InterPro" id="IPR044068">
    <property type="entry name" value="CB"/>
</dbReference>
<evidence type="ECO:0000313" key="9">
    <source>
        <dbReference type="EMBL" id="QBM28379.1"/>
    </source>
</evidence>
<keyword evidence="4" id="KW-0233">DNA recombination</keyword>
<protein>
    <submittedName>
        <fullName evidence="9">Tyrosine recombinase XerD</fullName>
    </submittedName>
</protein>
<feature type="region of interest" description="Disordered" evidence="6">
    <location>
        <begin position="1"/>
        <end position="24"/>
    </location>
</feature>
<proteinExistence type="inferred from homology"/>
<dbReference type="AlphaFoldDB" id="A0A4P6X059"/>
<evidence type="ECO:0000256" key="6">
    <source>
        <dbReference type="SAM" id="MobiDB-lite"/>
    </source>
</evidence>
<dbReference type="InterPro" id="IPR010998">
    <property type="entry name" value="Integrase_recombinase_N"/>
</dbReference>
<dbReference type="Gene3D" id="1.10.150.130">
    <property type="match status" value="1"/>
</dbReference>
<dbReference type="EMBL" id="CP037867">
    <property type="protein sequence ID" value="QBM28379.1"/>
    <property type="molecule type" value="Genomic_DNA"/>
</dbReference>
<reference evidence="9 10" key="1">
    <citation type="submission" date="2019-03" db="EMBL/GenBank/DDBJ databases">
        <authorList>
            <person name="Sebastian G."/>
            <person name="Baumann P."/>
            <person name="Ruckert C."/>
            <person name="Kalinowski J."/>
            <person name="Nebel B."/>
            <person name="Takors R."/>
            <person name="Blombach B."/>
        </authorList>
    </citation>
    <scope>NUCLEOTIDE SEQUENCE [LARGE SCALE GENOMIC DNA]</scope>
    <source>
        <strain evidence="9 10">DSM 1084</strain>
    </source>
</reference>
<dbReference type="InterPro" id="IPR011010">
    <property type="entry name" value="DNA_brk_join_enz"/>
</dbReference>
<dbReference type="PROSITE" id="PS51900">
    <property type="entry name" value="CB"/>
    <property type="match status" value="1"/>
</dbReference>
<dbReference type="SUPFAM" id="SSF56349">
    <property type="entry name" value="DNA breaking-rejoining enzymes"/>
    <property type="match status" value="1"/>
</dbReference>
<dbReference type="GO" id="GO:0015074">
    <property type="term" value="P:DNA integration"/>
    <property type="evidence" value="ECO:0007669"/>
    <property type="project" value="UniProtKB-KW"/>
</dbReference>
<comment type="similarity">
    <text evidence="1">Belongs to the 'phage' integrase family.</text>
</comment>
<dbReference type="InterPro" id="IPR050090">
    <property type="entry name" value="Tyrosine_recombinase_XerCD"/>
</dbReference>
<dbReference type="Pfam" id="PF12482">
    <property type="entry name" value="DUF3701"/>
    <property type="match status" value="1"/>
</dbReference>
<dbReference type="KEGG" id="hpse:HPF_11820"/>
<evidence type="ECO:0000259" key="7">
    <source>
        <dbReference type="PROSITE" id="PS51898"/>
    </source>
</evidence>
<name>A0A4P6X059_HYDPS</name>
<dbReference type="InterPro" id="IPR013762">
    <property type="entry name" value="Integrase-like_cat_sf"/>
</dbReference>
<dbReference type="RefSeq" id="WP_133156712.1">
    <property type="nucleotide sequence ID" value="NZ_CP037867.1"/>
</dbReference>
<evidence type="ECO:0000256" key="5">
    <source>
        <dbReference type="PROSITE-ProRule" id="PRU01248"/>
    </source>
</evidence>
<keyword evidence="2" id="KW-0229">DNA integration</keyword>
<accession>A0A4P6X059</accession>
<feature type="domain" description="Tyr recombinase" evidence="7">
    <location>
        <begin position="449"/>
        <end position="673"/>
    </location>
</feature>
<sequence length="686" mass="74273">MSAQVAEKSTRRGRPSGKAQVGQEAGLRLHDLSFVRAVVQGLAPAAAAQRYLPESLVDERVARTHLRHLVRSAAAVLEGMCEPVAAQTVLAWLDVQIAGSTRPDVTTAGAVGETLPSLDEFAEEIGAEDFSEREIQELYQERYGAQMAVMPALAATAAAAVKLDAVLRALSIVQSRGVVLPKASDPVRLWFSQTLTTRLVDAQIVLLQDLVQYVNRHGRHWYKHVPGVGQDRARRLVGWLVQHEPFLDLKLAPRSRWDSDTERVQDATESHTACCSIPSSGAAQGSVARFCEAALADGPVSTKGGESLRSLGPNALGVQSDLDAVKAWLETLSFKSQHTRTAYARDAQRLLLWAHERGKTLSTLTVTDAADHARFLVDPPAHWLCELPTRRADAGWRPMRGPLSDASAARALAAIGHLYGFLVETGFLVANPFSRIRRSSVRGKTPQIDTTRSFGSHHLQMLVNVVQAMPAGPARRRAQALLMLMTSTGVRIGELGGTWGDVVPTQNDWKDGGEAKEAQCLRVIGKGGKERFLPMKPSVLKVLQAHLDDRRALEQQGVLPRLELSLTPLISVVAKPVGLDRSKDNGGLSAAGIHRVIKALCERAARECTDARLAAEFRAASAHWMRHTFAHAVLRASGGDLPVTQQLLGHASIATTGIYVKADMSQRLKAVMALPVMFDAGGPAQR</sequence>
<organism evidence="9 10">
    <name type="scientific">Hydrogenophaga pseudoflava</name>
    <name type="common">Pseudomonas carboxydoflava</name>
    <dbReference type="NCBI Taxonomy" id="47421"/>
    <lineage>
        <taxon>Bacteria</taxon>
        <taxon>Pseudomonadati</taxon>
        <taxon>Pseudomonadota</taxon>
        <taxon>Betaproteobacteria</taxon>
        <taxon>Burkholderiales</taxon>
        <taxon>Comamonadaceae</taxon>
        <taxon>Hydrogenophaga</taxon>
    </lineage>
</organism>
<evidence type="ECO:0000256" key="2">
    <source>
        <dbReference type="ARBA" id="ARBA00022908"/>
    </source>
</evidence>
<dbReference type="GO" id="GO:0006310">
    <property type="term" value="P:DNA recombination"/>
    <property type="evidence" value="ECO:0007669"/>
    <property type="project" value="UniProtKB-KW"/>
</dbReference>
<evidence type="ECO:0000256" key="1">
    <source>
        <dbReference type="ARBA" id="ARBA00008857"/>
    </source>
</evidence>
<evidence type="ECO:0000256" key="3">
    <source>
        <dbReference type="ARBA" id="ARBA00023125"/>
    </source>
</evidence>
<dbReference type="GO" id="GO:0003677">
    <property type="term" value="F:DNA binding"/>
    <property type="evidence" value="ECO:0007669"/>
    <property type="project" value="UniProtKB-UniRule"/>
</dbReference>